<dbReference type="Proteomes" id="UP001164746">
    <property type="component" value="Chromosome 11"/>
</dbReference>
<evidence type="ECO:0000313" key="2">
    <source>
        <dbReference type="EMBL" id="WAR19100.1"/>
    </source>
</evidence>
<evidence type="ECO:0000256" key="1">
    <source>
        <dbReference type="SAM" id="MobiDB-lite"/>
    </source>
</evidence>
<feature type="compositionally biased region" description="Basic and acidic residues" evidence="1">
    <location>
        <begin position="49"/>
        <end position="61"/>
    </location>
</feature>
<proteinExistence type="predicted"/>
<feature type="compositionally biased region" description="Polar residues" evidence="1">
    <location>
        <begin position="100"/>
        <end position="111"/>
    </location>
</feature>
<feature type="region of interest" description="Disordered" evidence="1">
    <location>
        <begin position="1"/>
        <end position="167"/>
    </location>
</feature>
<sequence length="310" mass="35811">MYTQRSRIEKKEKDESSQEEQAVEQPEQKKKSVKKKERKAAQTDQTSLDQKKNIGKADKNSTKPLPRPKYMGHKAVAPKLRKSAPCKTKNRPIVLPPPITQSTLNSTQNKTTKPKMPYDEWKRLKLQQQQQQRTLKQESGSNAKGNAELKEVKQDAPKSRRSPSPRGQQYFSLWRTAFIDALDKLKENKIRSIVLTTPDIVEADRERKSNDAKKRAWRPRQFDTSRSVEDIRSERSGSPEVIKFRGSYTKRHRARLALETSMRQQLEQVQRVVAANLARASQSTGDQQLSERRSEIITRSGLKRIRKVRA</sequence>
<feature type="compositionally biased region" description="Basic residues" evidence="1">
    <location>
        <begin position="79"/>
        <end position="90"/>
    </location>
</feature>
<organism evidence="2 3">
    <name type="scientific">Mya arenaria</name>
    <name type="common">Soft-shell clam</name>
    <dbReference type="NCBI Taxonomy" id="6604"/>
    <lineage>
        <taxon>Eukaryota</taxon>
        <taxon>Metazoa</taxon>
        <taxon>Spiralia</taxon>
        <taxon>Lophotrochozoa</taxon>
        <taxon>Mollusca</taxon>
        <taxon>Bivalvia</taxon>
        <taxon>Autobranchia</taxon>
        <taxon>Heteroconchia</taxon>
        <taxon>Euheterodonta</taxon>
        <taxon>Imparidentia</taxon>
        <taxon>Neoheterodontei</taxon>
        <taxon>Myida</taxon>
        <taxon>Myoidea</taxon>
        <taxon>Myidae</taxon>
        <taxon>Mya</taxon>
    </lineage>
</organism>
<dbReference type="EMBL" id="CP111022">
    <property type="protein sequence ID" value="WAR19100.1"/>
    <property type="molecule type" value="Genomic_DNA"/>
</dbReference>
<feature type="compositionally biased region" description="Basic and acidic residues" evidence="1">
    <location>
        <begin position="1"/>
        <end position="16"/>
    </location>
</feature>
<evidence type="ECO:0000313" key="3">
    <source>
        <dbReference type="Proteomes" id="UP001164746"/>
    </source>
</evidence>
<reference evidence="2" key="1">
    <citation type="submission" date="2022-11" db="EMBL/GenBank/DDBJ databases">
        <title>Centuries of genome instability and evolution in soft-shell clam transmissible cancer (bioRxiv).</title>
        <authorList>
            <person name="Hart S.F.M."/>
            <person name="Yonemitsu M.A."/>
            <person name="Giersch R.M."/>
            <person name="Beal B.F."/>
            <person name="Arriagada G."/>
            <person name="Davis B.W."/>
            <person name="Ostrander E.A."/>
            <person name="Goff S.P."/>
            <person name="Metzger M.J."/>
        </authorList>
    </citation>
    <scope>NUCLEOTIDE SEQUENCE</scope>
    <source>
        <strain evidence="2">MELC-2E11</strain>
        <tissue evidence="2">Siphon/mantle</tissue>
    </source>
</reference>
<feature type="compositionally biased region" description="Basic and acidic residues" evidence="1">
    <location>
        <begin position="147"/>
        <end position="158"/>
    </location>
</feature>
<keyword evidence="3" id="KW-1185">Reference proteome</keyword>
<protein>
    <submittedName>
        <fullName evidence="2">Uncharacterized protein</fullName>
    </submittedName>
</protein>
<gene>
    <name evidence="2" type="ORF">MAR_000938</name>
</gene>
<name>A0ABY7FAA3_MYAAR</name>
<accession>A0ABY7FAA3</accession>